<organism evidence="1 2">
    <name type="scientific">Phycomyces blakesleeanus (strain ATCC 8743b / DSM 1359 / FGSC 10004 / NBRC 33097 / NRRL 1555)</name>
    <dbReference type="NCBI Taxonomy" id="763407"/>
    <lineage>
        <taxon>Eukaryota</taxon>
        <taxon>Fungi</taxon>
        <taxon>Fungi incertae sedis</taxon>
        <taxon>Mucoromycota</taxon>
        <taxon>Mucoromycotina</taxon>
        <taxon>Mucoromycetes</taxon>
        <taxon>Mucorales</taxon>
        <taxon>Phycomycetaceae</taxon>
        <taxon>Phycomyces</taxon>
    </lineage>
</organism>
<evidence type="ECO:0000313" key="2">
    <source>
        <dbReference type="Proteomes" id="UP000077315"/>
    </source>
</evidence>
<sequence>MVPSQYSGLSNRGIWRRCFKKSYGLVARLLPTQKNLMSEKVFTSPHPLYVSFELVIILKAIDLKWIYLPQNENLICQQLSQSIHLYNQLALYMVLVEQDCVYKKEPRSPYIDLMLDPCMVRL</sequence>
<accession>A0A162U3Z5</accession>
<keyword evidence="2" id="KW-1185">Reference proteome</keyword>
<reference evidence="2" key="1">
    <citation type="submission" date="2015-06" db="EMBL/GenBank/DDBJ databases">
        <title>Expansion of signal transduction pathways in fungi by whole-genome duplication.</title>
        <authorList>
            <consortium name="DOE Joint Genome Institute"/>
            <person name="Corrochano L.M."/>
            <person name="Kuo A."/>
            <person name="Marcet-Houben M."/>
            <person name="Polaino S."/>
            <person name="Salamov A."/>
            <person name="Villalobos J.M."/>
            <person name="Alvarez M.I."/>
            <person name="Avalos J."/>
            <person name="Benito E.P."/>
            <person name="Benoit I."/>
            <person name="Burger G."/>
            <person name="Camino L.P."/>
            <person name="Canovas D."/>
            <person name="Cerda-Olmedo E."/>
            <person name="Cheng J.-F."/>
            <person name="Dominguez A."/>
            <person name="Elias M."/>
            <person name="Eslava A.P."/>
            <person name="Glaser F."/>
            <person name="Grimwood J."/>
            <person name="Gutierrez G."/>
            <person name="Heitman J."/>
            <person name="Henrissat B."/>
            <person name="Iturriaga E.A."/>
            <person name="Lang B.F."/>
            <person name="Lavin J.L."/>
            <person name="Lee S."/>
            <person name="Li W."/>
            <person name="Lindquist E."/>
            <person name="Lopez-Garcia S."/>
            <person name="Luque E.M."/>
            <person name="Marcos A.T."/>
            <person name="Martin J."/>
            <person name="McCluskey K."/>
            <person name="Medina H.R."/>
            <person name="Miralles-Duran A."/>
            <person name="Miyazaki A."/>
            <person name="Munoz-Torres E."/>
            <person name="Oguiza J.A."/>
            <person name="Ohm R."/>
            <person name="Olmedo M."/>
            <person name="Orejas M."/>
            <person name="Ortiz-Castellanos L."/>
            <person name="Pisabarro A.G."/>
            <person name="Rodriguez-Romero J."/>
            <person name="Ruiz-Herrera J."/>
            <person name="Ruiz-Vazquez R."/>
            <person name="Sanz C."/>
            <person name="Schackwitz W."/>
            <person name="Schmutz J."/>
            <person name="Shahriari M."/>
            <person name="Shelest E."/>
            <person name="Silva-Franco F."/>
            <person name="Soanes D."/>
            <person name="Syed K."/>
            <person name="Tagua V.G."/>
            <person name="Talbot N.J."/>
            <person name="Thon M."/>
            <person name="De vries R.P."/>
            <person name="Wiebenga A."/>
            <person name="Yadav J.S."/>
            <person name="Braun E.L."/>
            <person name="Baker S."/>
            <person name="Garre V."/>
            <person name="Horwitz B."/>
            <person name="Torres-Martinez S."/>
            <person name="Idnurm A."/>
            <person name="Herrera-Estrella A."/>
            <person name="Gabaldon T."/>
            <person name="Grigoriev I.V."/>
        </authorList>
    </citation>
    <scope>NUCLEOTIDE SEQUENCE [LARGE SCALE GENOMIC DNA]</scope>
    <source>
        <strain evidence="2">NRRL 1555(-)</strain>
    </source>
</reference>
<protein>
    <submittedName>
        <fullName evidence="1">Uncharacterized protein</fullName>
    </submittedName>
</protein>
<dbReference type="RefSeq" id="XP_018291282.1">
    <property type="nucleotide sequence ID" value="XM_018441543.1"/>
</dbReference>
<dbReference type="Proteomes" id="UP000077315">
    <property type="component" value="Unassembled WGS sequence"/>
</dbReference>
<gene>
    <name evidence="1" type="ORF">PHYBLDRAFT_65845</name>
</gene>
<proteinExistence type="predicted"/>
<dbReference type="AlphaFoldDB" id="A0A162U3Z5"/>
<dbReference type="VEuPathDB" id="FungiDB:PHYBLDRAFT_65845"/>
<dbReference type="EMBL" id="KV440981">
    <property type="protein sequence ID" value="OAD73242.1"/>
    <property type="molecule type" value="Genomic_DNA"/>
</dbReference>
<dbReference type="GeneID" id="29002449"/>
<name>A0A162U3Z5_PHYB8</name>
<evidence type="ECO:0000313" key="1">
    <source>
        <dbReference type="EMBL" id="OAD73242.1"/>
    </source>
</evidence>
<dbReference type="InParanoid" id="A0A162U3Z5"/>